<dbReference type="InterPro" id="IPR018900">
    <property type="entry name" value="Curli_CsgE"/>
</dbReference>
<comment type="caution">
    <text evidence="5">The sequence shown here is derived from an EMBL/GenBank/DDBJ whole genome shotgun (WGS) entry which is preliminary data.</text>
</comment>
<accession>A0AAP2CKS8</accession>
<reference evidence="5 6" key="1">
    <citation type="submission" date="2021-05" db="EMBL/GenBank/DDBJ databases">
        <authorList>
            <person name="Zhang Z.D."/>
            <person name="Osman G."/>
        </authorList>
    </citation>
    <scope>NUCLEOTIDE SEQUENCE [LARGE SCALE GENOMIC DNA]</scope>
    <source>
        <strain evidence="5 6">KCTC 32217</strain>
    </source>
</reference>
<feature type="signal peptide" evidence="4">
    <location>
        <begin position="1"/>
        <end position="18"/>
    </location>
</feature>
<name>A0AAP2CKS8_9BACT</name>
<comment type="function">
    <text evidence="1">May be involved in the biogenesis of curli organelles.</text>
</comment>
<dbReference type="RefSeq" id="WP_213945212.1">
    <property type="nucleotide sequence ID" value="NZ_JAHBGI010000001.1"/>
</dbReference>
<evidence type="ECO:0000256" key="3">
    <source>
        <dbReference type="ARBA" id="ARBA00022729"/>
    </source>
</evidence>
<dbReference type="Proteomes" id="UP001319104">
    <property type="component" value="Unassembled WGS sequence"/>
</dbReference>
<evidence type="ECO:0000313" key="5">
    <source>
        <dbReference type="EMBL" id="MBS9524355.1"/>
    </source>
</evidence>
<sequence>MRVFFSFILFFILFPAFSQTEGTSEVLKNDTVPVQEAPESLKNLLQDIIEGEVKKTKRDAEVEIDGLLIDETKTKSGRDFFDLFYRDWDPPEEARNYSILVEEKPFRMNITMVEIYINETMVFQSFLQPRAEFIENLAAESVETTQMYLLQYEQIVRDMEGEERSGTGIF</sequence>
<dbReference type="AlphaFoldDB" id="A0AAP2CKS8"/>
<keyword evidence="3 4" id="KW-0732">Signal</keyword>
<proteinExistence type="predicted"/>
<evidence type="ECO:0000256" key="1">
    <source>
        <dbReference type="ARBA" id="ARBA00003989"/>
    </source>
</evidence>
<gene>
    <name evidence="5" type="ORF">KI659_10040</name>
</gene>
<feature type="chain" id="PRO_5043014116" description="Curli production assembly/transport component CsgE" evidence="4">
    <location>
        <begin position="19"/>
        <end position="170"/>
    </location>
</feature>
<keyword evidence="6" id="KW-1185">Reference proteome</keyword>
<evidence type="ECO:0000313" key="6">
    <source>
        <dbReference type="Proteomes" id="UP001319104"/>
    </source>
</evidence>
<organism evidence="5 6">
    <name type="scientific">Litoribacter ruber</name>
    <dbReference type="NCBI Taxonomy" id="702568"/>
    <lineage>
        <taxon>Bacteria</taxon>
        <taxon>Pseudomonadati</taxon>
        <taxon>Bacteroidota</taxon>
        <taxon>Cytophagia</taxon>
        <taxon>Cytophagales</taxon>
        <taxon>Cyclobacteriaceae</taxon>
        <taxon>Litoribacter</taxon>
    </lineage>
</organism>
<dbReference type="EMBL" id="JAHCMY010000004">
    <property type="protein sequence ID" value="MBS9524355.1"/>
    <property type="molecule type" value="Genomic_DNA"/>
</dbReference>
<dbReference type="Pfam" id="PF10627">
    <property type="entry name" value="CsgE"/>
    <property type="match status" value="1"/>
</dbReference>
<evidence type="ECO:0000256" key="4">
    <source>
        <dbReference type="SAM" id="SignalP"/>
    </source>
</evidence>
<evidence type="ECO:0000256" key="2">
    <source>
        <dbReference type="ARBA" id="ARBA00014024"/>
    </source>
</evidence>
<protein>
    <recommendedName>
        <fullName evidence="2">Curli production assembly/transport component CsgE</fullName>
    </recommendedName>
</protein>